<dbReference type="InterPro" id="IPR000835">
    <property type="entry name" value="HTH_MarR-typ"/>
</dbReference>
<name>A0ABV3Y0B5_9ACTN</name>
<evidence type="ECO:0000313" key="3">
    <source>
        <dbReference type="Proteomes" id="UP001560267"/>
    </source>
</evidence>
<comment type="caution">
    <text evidence="2">The sequence shown here is derived from an EMBL/GenBank/DDBJ whole genome shotgun (WGS) entry which is preliminary data.</text>
</comment>
<dbReference type="InterPro" id="IPR036388">
    <property type="entry name" value="WH-like_DNA-bd_sf"/>
</dbReference>
<accession>A0ABV3Y0B5</accession>
<evidence type="ECO:0000259" key="1">
    <source>
        <dbReference type="PROSITE" id="PS50995"/>
    </source>
</evidence>
<reference evidence="2 3" key="1">
    <citation type="submission" date="2024-07" db="EMBL/GenBank/DDBJ databases">
        <title>Draft Genome Sequence of Ferrimicrobium acidiphilum Strain YE2023, Isolated from a Pulp of Bioleach Reactor.</title>
        <authorList>
            <person name="Elkina Y.A."/>
            <person name="Bulaeva A.G."/>
            <person name="Beletsky A.V."/>
            <person name="Mardanov A.V."/>
        </authorList>
    </citation>
    <scope>NUCLEOTIDE SEQUENCE [LARGE SCALE GENOMIC DNA]</scope>
    <source>
        <strain evidence="2 3">YE2023</strain>
    </source>
</reference>
<dbReference type="Proteomes" id="UP001560267">
    <property type="component" value="Unassembled WGS sequence"/>
</dbReference>
<gene>
    <name evidence="2" type="ORF">AB6A68_04025</name>
</gene>
<dbReference type="RefSeq" id="WP_298387492.1">
    <property type="nucleotide sequence ID" value="NZ_JBFSHR010000009.1"/>
</dbReference>
<keyword evidence="3" id="KW-1185">Reference proteome</keyword>
<protein>
    <submittedName>
        <fullName evidence="2">MarR family winged helix-turn-helix transcriptional regulator</fullName>
    </submittedName>
</protein>
<dbReference type="SUPFAM" id="SSF46785">
    <property type="entry name" value="Winged helix' DNA-binding domain"/>
    <property type="match status" value="1"/>
</dbReference>
<feature type="domain" description="HTH marR-type" evidence="1">
    <location>
        <begin position="12"/>
        <end position="144"/>
    </location>
</feature>
<evidence type="ECO:0000313" key="2">
    <source>
        <dbReference type="EMBL" id="MEX6429001.1"/>
    </source>
</evidence>
<dbReference type="Gene3D" id="1.10.10.10">
    <property type="entry name" value="Winged helix-like DNA-binding domain superfamily/Winged helix DNA-binding domain"/>
    <property type="match status" value="1"/>
</dbReference>
<dbReference type="Pfam" id="PF13412">
    <property type="entry name" value="HTH_24"/>
    <property type="match status" value="1"/>
</dbReference>
<organism evidence="2 3">
    <name type="scientific">Ferrimicrobium acidiphilum</name>
    <dbReference type="NCBI Taxonomy" id="121039"/>
    <lineage>
        <taxon>Bacteria</taxon>
        <taxon>Bacillati</taxon>
        <taxon>Actinomycetota</taxon>
        <taxon>Acidimicrobiia</taxon>
        <taxon>Acidimicrobiales</taxon>
        <taxon>Acidimicrobiaceae</taxon>
        <taxon>Ferrimicrobium</taxon>
    </lineage>
</organism>
<dbReference type="SMART" id="SM00347">
    <property type="entry name" value="HTH_MARR"/>
    <property type="match status" value="1"/>
</dbReference>
<sequence>MTKTLEDQARLTNDVGFRLSRLARHLRAQWGERLSVLGLTQPQAAILRALRERPNIGLRELSRMIGADPSNLRKEIERLTRDEYVHTPGVSQPGRKATLSLTTKGEAMTTAVVELSVDQARSSFGRLDPADQLALTLAIAKLEAIVGIGDHYGSPRGG</sequence>
<dbReference type="PROSITE" id="PS50995">
    <property type="entry name" value="HTH_MARR_2"/>
    <property type="match status" value="1"/>
</dbReference>
<dbReference type="EMBL" id="JBFSHR010000009">
    <property type="protein sequence ID" value="MEX6429001.1"/>
    <property type="molecule type" value="Genomic_DNA"/>
</dbReference>
<proteinExistence type="predicted"/>
<dbReference type="InterPro" id="IPR036390">
    <property type="entry name" value="WH_DNA-bd_sf"/>
</dbReference>